<dbReference type="EMBL" id="JADNYJ010000083">
    <property type="protein sequence ID" value="KAF8888733.1"/>
    <property type="molecule type" value="Genomic_DNA"/>
</dbReference>
<feature type="compositionally biased region" description="Basic and acidic residues" evidence="1">
    <location>
        <begin position="53"/>
        <end position="63"/>
    </location>
</feature>
<dbReference type="AlphaFoldDB" id="A0A9P5TJM4"/>
<feature type="domain" description="WWE" evidence="2">
    <location>
        <begin position="14"/>
        <end position="63"/>
    </location>
</feature>
<dbReference type="PROSITE" id="PS50918">
    <property type="entry name" value="WWE"/>
    <property type="match status" value="1"/>
</dbReference>
<comment type="caution">
    <text evidence="3">The sequence shown here is derived from an EMBL/GenBank/DDBJ whole genome shotgun (WGS) entry which is preliminary data.</text>
</comment>
<feature type="non-terminal residue" evidence="3">
    <location>
        <position position="63"/>
    </location>
</feature>
<sequence>DYVDRECLWQLEDEMFEDSAHAGAAGNWQWGLDAGDHHYWNPYEGHPEYLQSGDREGSESELE</sequence>
<feature type="region of interest" description="Disordered" evidence="1">
    <location>
        <begin position="43"/>
        <end position="63"/>
    </location>
</feature>
<keyword evidence="4" id="KW-1185">Reference proteome</keyword>
<gene>
    <name evidence="3" type="ORF">CPB84DRAFT_1662695</name>
</gene>
<organism evidence="3 4">
    <name type="scientific">Gymnopilus junonius</name>
    <name type="common">Spectacular rustgill mushroom</name>
    <name type="synonym">Gymnopilus spectabilis subsp. junonius</name>
    <dbReference type="NCBI Taxonomy" id="109634"/>
    <lineage>
        <taxon>Eukaryota</taxon>
        <taxon>Fungi</taxon>
        <taxon>Dikarya</taxon>
        <taxon>Basidiomycota</taxon>
        <taxon>Agaricomycotina</taxon>
        <taxon>Agaricomycetes</taxon>
        <taxon>Agaricomycetidae</taxon>
        <taxon>Agaricales</taxon>
        <taxon>Agaricineae</taxon>
        <taxon>Hymenogastraceae</taxon>
        <taxon>Gymnopilus</taxon>
    </lineage>
</organism>
<proteinExistence type="predicted"/>
<evidence type="ECO:0000313" key="4">
    <source>
        <dbReference type="Proteomes" id="UP000724874"/>
    </source>
</evidence>
<evidence type="ECO:0000259" key="2">
    <source>
        <dbReference type="PROSITE" id="PS50918"/>
    </source>
</evidence>
<dbReference type="OrthoDB" id="2621411at2759"/>
<evidence type="ECO:0000256" key="1">
    <source>
        <dbReference type="SAM" id="MobiDB-lite"/>
    </source>
</evidence>
<feature type="non-terminal residue" evidence="3">
    <location>
        <position position="1"/>
    </location>
</feature>
<protein>
    <recommendedName>
        <fullName evidence="2">WWE domain-containing protein</fullName>
    </recommendedName>
</protein>
<evidence type="ECO:0000313" key="3">
    <source>
        <dbReference type="EMBL" id="KAF8888733.1"/>
    </source>
</evidence>
<reference evidence="3" key="1">
    <citation type="submission" date="2020-11" db="EMBL/GenBank/DDBJ databases">
        <authorList>
            <consortium name="DOE Joint Genome Institute"/>
            <person name="Ahrendt S."/>
            <person name="Riley R."/>
            <person name="Andreopoulos W."/>
            <person name="LaButti K."/>
            <person name="Pangilinan J."/>
            <person name="Ruiz-duenas F.J."/>
            <person name="Barrasa J.M."/>
            <person name="Sanchez-Garcia M."/>
            <person name="Camarero S."/>
            <person name="Miyauchi S."/>
            <person name="Serrano A."/>
            <person name="Linde D."/>
            <person name="Babiker R."/>
            <person name="Drula E."/>
            <person name="Ayuso-Fernandez I."/>
            <person name="Pacheco R."/>
            <person name="Padilla G."/>
            <person name="Ferreira P."/>
            <person name="Barriuso J."/>
            <person name="Kellner H."/>
            <person name="Castanera R."/>
            <person name="Alfaro M."/>
            <person name="Ramirez L."/>
            <person name="Pisabarro A.G."/>
            <person name="Kuo A."/>
            <person name="Tritt A."/>
            <person name="Lipzen A."/>
            <person name="He G."/>
            <person name="Yan M."/>
            <person name="Ng V."/>
            <person name="Cullen D."/>
            <person name="Martin F."/>
            <person name="Rosso M.-N."/>
            <person name="Henrissat B."/>
            <person name="Hibbett D."/>
            <person name="Martinez A.T."/>
            <person name="Grigoriev I.V."/>
        </authorList>
    </citation>
    <scope>NUCLEOTIDE SEQUENCE</scope>
    <source>
        <strain evidence="3">AH 44721</strain>
    </source>
</reference>
<dbReference type="InterPro" id="IPR004170">
    <property type="entry name" value="WWE_dom"/>
</dbReference>
<dbReference type="Proteomes" id="UP000724874">
    <property type="component" value="Unassembled WGS sequence"/>
</dbReference>
<accession>A0A9P5TJM4</accession>
<name>A0A9P5TJM4_GYMJU</name>